<dbReference type="AlphaFoldDB" id="A0ABD5UW78"/>
<name>A0ABD5UW78_9EURY</name>
<proteinExistence type="predicted"/>
<dbReference type="EMBL" id="JBHSXL010000012">
    <property type="protein sequence ID" value="MFC6893780.1"/>
    <property type="molecule type" value="Genomic_DNA"/>
</dbReference>
<sequence length="161" mass="18400">MTEEVAEWTELSPRRQELLEIIEEEYTLDDKFGRSDVDDLLEDDENTTTKTLNNLAHEEDYYLNRVSVGGGPFLVANKTHEEDETAASPSQQESLARKMVNEEGLELTPEDYQWAVDASRNAFASKFNARASRVNLNPTWTRNLYQITVEGQTRIRANGDI</sequence>
<accession>A0ABD5UW78</accession>
<comment type="caution">
    <text evidence="1">The sequence shown here is derived from an EMBL/GenBank/DDBJ whole genome shotgun (WGS) entry which is preliminary data.</text>
</comment>
<evidence type="ECO:0000313" key="1">
    <source>
        <dbReference type="EMBL" id="MFC6893780.1"/>
    </source>
</evidence>
<organism evidence="1 2">
    <name type="scientific">Halopenitus salinus</name>
    <dbReference type="NCBI Taxonomy" id="1198295"/>
    <lineage>
        <taxon>Archaea</taxon>
        <taxon>Methanobacteriati</taxon>
        <taxon>Methanobacteriota</taxon>
        <taxon>Stenosarchaea group</taxon>
        <taxon>Halobacteria</taxon>
        <taxon>Halobacteriales</taxon>
        <taxon>Haloferacaceae</taxon>
        <taxon>Halopenitus</taxon>
    </lineage>
</organism>
<reference evidence="1 2" key="1">
    <citation type="journal article" date="2019" name="Int. J. Syst. Evol. Microbiol.">
        <title>The Global Catalogue of Microorganisms (GCM) 10K type strain sequencing project: providing services to taxonomists for standard genome sequencing and annotation.</title>
        <authorList>
            <consortium name="The Broad Institute Genomics Platform"/>
            <consortium name="The Broad Institute Genome Sequencing Center for Infectious Disease"/>
            <person name="Wu L."/>
            <person name="Ma J."/>
        </authorList>
    </citation>
    <scope>NUCLEOTIDE SEQUENCE [LARGE SCALE GENOMIC DNA]</scope>
    <source>
        <strain evidence="1 2">SKJ47</strain>
    </source>
</reference>
<evidence type="ECO:0000313" key="2">
    <source>
        <dbReference type="Proteomes" id="UP001596296"/>
    </source>
</evidence>
<keyword evidence="2" id="KW-1185">Reference proteome</keyword>
<gene>
    <name evidence="1" type="ORF">ACFQE9_14360</name>
</gene>
<protein>
    <submittedName>
        <fullName evidence="1">Uncharacterized protein</fullName>
    </submittedName>
</protein>
<dbReference type="RefSeq" id="WP_379746195.1">
    <property type="nucleotide sequence ID" value="NZ_JBHSXL010000012.1"/>
</dbReference>
<dbReference type="Proteomes" id="UP001596296">
    <property type="component" value="Unassembled WGS sequence"/>
</dbReference>